<feature type="transmembrane region" description="Helical" evidence="1">
    <location>
        <begin position="39"/>
        <end position="57"/>
    </location>
</feature>
<dbReference type="InterPro" id="IPR008407">
    <property type="entry name" value="Brnchd-chn_aa_trnsp_AzlD"/>
</dbReference>
<evidence type="ECO:0000313" key="3">
    <source>
        <dbReference type="Proteomes" id="UP001446032"/>
    </source>
</evidence>
<sequence>MKPNIYVYILVMAGVTYLIRMLPLVLFKKEITSSFVKSFLYYVPYACLAAMTFPAILTATAGGILSGVVGLVVALIVAYKEKSLLTVALFACAAVFIAERIMGFVM</sequence>
<keyword evidence="1" id="KW-1133">Transmembrane helix</keyword>
<name>A0ABV1AGZ8_9FIRM</name>
<protein>
    <submittedName>
        <fullName evidence="2">AzlD domain-containing protein</fullName>
    </submittedName>
</protein>
<evidence type="ECO:0000313" key="2">
    <source>
        <dbReference type="EMBL" id="MEQ2357092.1"/>
    </source>
</evidence>
<feature type="transmembrane region" description="Helical" evidence="1">
    <location>
        <begin position="84"/>
        <end position="105"/>
    </location>
</feature>
<comment type="caution">
    <text evidence="2">The sequence shown here is derived from an EMBL/GenBank/DDBJ whole genome shotgun (WGS) entry which is preliminary data.</text>
</comment>
<keyword evidence="1" id="KW-0472">Membrane</keyword>
<dbReference type="RefSeq" id="WP_173905273.1">
    <property type="nucleotide sequence ID" value="NZ_JBBMEI010000003.1"/>
</dbReference>
<organism evidence="2 3">
    <name type="scientific">Blautia intestinihominis</name>
    <dbReference type="NCBI Taxonomy" id="3133152"/>
    <lineage>
        <taxon>Bacteria</taxon>
        <taxon>Bacillati</taxon>
        <taxon>Bacillota</taxon>
        <taxon>Clostridia</taxon>
        <taxon>Lachnospirales</taxon>
        <taxon>Lachnospiraceae</taxon>
        <taxon>Blautia</taxon>
    </lineage>
</organism>
<keyword evidence="1" id="KW-0812">Transmembrane</keyword>
<keyword evidence="3" id="KW-1185">Reference proteome</keyword>
<proteinExistence type="predicted"/>
<gene>
    <name evidence="2" type="ORF">WMO75_01835</name>
</gene>
<accession>A0ABV1AGZ8</accession>
<evidence type="ECO:0000256" key="1">
    <source>
        <dbReference type="SAM" id="Phobius"/>
    </source>
</evidence>
<dbReference type="Proteomes" id="UP001446032">
    <property type="component" value="Unassembled WGS sequence"/>
</dbReference>
<reference evidence="2 3" key="1">
    <citation type="submission" date="2024-03" db="EMBL/GenBank/DDBJ databases">
        <title>Human intestinal bacterial collection.</title>
        <authorList>
            <person name="Pauvert C."/>
            <person name="Hitch T.C.A."/>
            <person name="Clavel T."/>
        </authorList>
    </citation>
    <scope>NUCLEOTIDE SEQUENCE [LARGE SCALE GENOMIC DNA]</scope>
    <source>
        <strain evidence="2 3">CLA-AA-H95</strain>
    </source>
</reference>
<feature type="transmembrane region" description="Helical" evidence="1">
    <location>
        <begin position="6"/>
        <end position="27"/>
    </location>
</feature>
<dbReference type="Pfam" id="PF05437">
    <property type="entry name" value="AzlD"/>
    <property type="match status" value="1"/>
</dbReference>
<dbReference type="EMBL" id="JBBMEI010000003">
    <property type="protein sequence ID" value="MEQ2357092.1"/>
    <property type="molecule type" value="Genomic_DNA"/>
</dbReference>